<evidence type="ECO:0000313" key="2">
    <source>
        <dbReference type="EMBL" id="QJA92105.1"/>
    </source>
</evidence>
<proteinExistence type="predicted"/>
<dbReference type="EMBL" id="MT141739">
    <property type="protein sequence ID" value="QJA69823.1"/>
    <property type="molecule type" value="Genomic_DNA"/>
</dbReference>
<organism evidence="1">
    <name type="scientific">viral metagenome</name>
    <dbReference type="NCBI Taxonomy" id="1070528"/>
    <lineage>
        <taxon>unclassified sequences</taxon>
        <taxon>metagenomes</taxon>
        <taxon>organismal metagenomes</taxon>
    </lineage>
</organism>
<reference evidence="1" key="1">
    <citation type="submission" date="2020-03" db="EMBL/GenBank/DDBJ databases">
        <title>The deep terrestrial virosphere.</title>
        <authorList>
            <person name="Holmfeldt K."/>
            <person name="Nilsson E."/>
            <person name="Simone D."/>
            <person name="Lopez-Fernandez M."/>
            <person name="Wu X."/>
            <person name="de Brujin I."/>
            <person name="Lundin D."/>
            <person name="Andersson A."/>
            <person name="Bertilsson S."/>
            <person name="Dopson M."/>
        </authorList>
    </citation>
    <scope>NUCLEOTIDE SEQUENCE</scope>
    <source>
        <strain evidence="1">MM415A04249</strain>
        <strain evidence="2">MM415B04865</strain>
    </source>
</reference>
<gene>
    <name evidence="1" type="ORF">MM415A04249_0002</name>
    <name evidence="2" type="ORF">MM415B04865_0004</name>
</gene>
<name>A0A6M3JIR1_9ZZZZ</name>
<dbReference type="EMBL" id="MT143038">
    <property type="protein sequence ID" value="QJA92105.1"/>
    <property type="molecule type" value="Genomic_DNA"/>
</dbReference>
<evidence type="ECO:0000313" key="1">
    <source>
        <dbReference type="EMBL" id="QJA69823.1"/>
    </source>
</evidence>
<dbReference type="AlphaFoldDB" id="A0A6M3JIR1"/>
<accession>A0A6M3JIR1</accession>
<protein>
    <submittedName>
        <fullName evidence="1">Uncharacterized protein</fullName>
    </submittedName>
</protein>
<sequence>MRCPNCDTEVFDIYTTEERIKDLYKAYNVLGWAQNRIRILTETYEDRLKPDCYGYGEPVSVKFLAATLREIHDKMSIEMK</sequence>